<name>A0ABP8CSW4_9ACTN</name>
<sequence>MTAPVAGTGYAVGIDLGTSNTVAILRWPDGRTRPLLVDGRPVLPSAVYVDGEGNIHAGRDAERMAQVDPGGYEPNPKRRIDDGAVLLAGRELAVADLLAAVLRAVARAAAEAVGFLPAAVLTYPASWGSLRRQTLQDAAARTGWPQVRLLPEPVAAARYFTDVMRRPVPPGATIAVFDFGGGTLDVALVRREGPDFAVVGWGGAEDLGGLDIDAALVGHLGRQLELSAPEAWRQISAPANELDRRHRRQFWDEARAAKEMLSRATVATVAVPGVSGSLHVTRDELEELARPLIRRGVAEMAATVGRSRLSTADLSVVFLVGGASRIPLVAQTLHTELGIAPTVLEQPELPVAEGALADLMATIARTTRPAPAGPVGPPSQRMPAVPLQARHMPAVQPAMIDPRIGTPVTGLPVSGMPLPSLPVSATPAASMPVSAIPTSPMTRSMTAYPPPPAGRKRRRRAWPVVLTVLLLVAGCAGGGLYYVYSLVKPRSTFQDLAQAGTIPVDGMQPDAYADAFLTAKKAHAVTQVGREVDVATLDLATKTLKRQKAGSAAKWSRAYVLGDFVVVLAEPENGKRQLVGVNNVDGTKWATTVGADGILAPTGSTYPDNAPAVLWLDRQSNTMTYLSSATGKPGGSGSPLPAGWQLFEPAGVVSQPVLVTAGGAVWQVGADQPKKIATGVADGAPVSRMHLNDVAFASPQEEYPVSYVEGGYGSGGSSATPKTLFRGPANRKPLWIGGCRQSSSVCVIDQIGTDPSTREFAQYNTLRGTQEFRTPVPDADPTQPPQFLGQYGELYLIVTTRKEKEQSRGSVVLSRTGAVVGSYQGSVLAVDENRALLVSADPVAGAVSATISGLDLDTKLEKKLGTATIRPDGCSWSTTTLFCPATNDYQLWQFAK</sequence>
<keyword evidence="5" id="KW-0143">Chaperone</keyword>
<gene>
    <name evidence="7" type="ORF">GCM10022255_000260</name>
</gene>
<evidence type="ECO:0000256" key="4">
    <source>
        <dbReference type="ARBA" id="ARBA00023016"/>
    </source>
</evidence>
<keyword evidence="3" id="KW-0067">ATP-binding</keyword>
<evidence type="ECO:0000256" key="5">
    <source>
        <dbReference type="ARBA" id="ARBA00023186"/>
    </source>
</evidence>
<organism evidence="7 8">
    <name type="scientific">Dactylosporangium darangshiense</name>
    <dbReference type="NCBI Taxonomy" id="579108"/>
    <lineage>
        <taxon>Bacteria</taxon>
        <taxon>Bacillati</taxon>
        <taxon>Actinomycetota</taxon>
        <taxon>Actinomycetes</taxon>
        <taxon>Micromonosporales</taxon>
        <taxon>Micromonosporaceae</taxon>
        <taxon>Dactylosporangium</taxon>
    </lineage>
</organism>
<evidence type="ECO:0000256" key="6">
    <source>
        <dbReference type="SAM" id="Phobius"/>
    </source>
</evidence>
<evidence type="ECO:0000256" key="3">
    <source>
        <dbReference type="ARBA" id="ARBA00022840"/>
    </source>
</evidence>
<keyword evidence="8" id="KW-1185">Reference proteome</keyword>
<dbReference type="InterPro" id="IPR018181">
    <property type="entry name" value="Heat_shock_70_CS"/>
</dbReference>
<feature type="transmembrane region" description="Helical" evidence="6">
    <location>
        <begin position="464"/>
        <end position="484"/>
    </location>
</feature>
<proteinExistence type="inferred from homology"/>
<dbReference type="InterPro" id="IPR013126">
    <property type="entry name" value="Hsp_70_fam"/>
</dbReference>
<protein>
    <recommendedName>
        <fullName evidence="9">Hsp70 family protein</fullName>
    </recommendedName>
</protein>
<keyword evidence="6" id="KW-0472">Membrane</keyword>
<dbReference type="SUPFAM" id="SSF53067">
    <property type="entry name" value="Actin-like ATPase domain"/>
    <property type="match status" value="2"/>
</dbReference>
<dbReference type="Gene3D" id="3.90.640.10">
    <property type="entry name" value="Actin, Chain A, domain 4"/>
    <property type="match status" value="1"/>
</dbReference>
<dbReference type="Gene3D" id="3.30.420.40">
    <property type="match status" value="2"/>
</dbReference>
<accession>A0ABP8CSW4</accession>
<keyword evidence="2" id="KW-0547">Nucleotide-binding</keyword>
<keyword evidence="6" id="KW-0812">Transmembrane</keyword>
<dbReference type="Pfam" id="PF00012">
    <property type="entry name" value="HSP70"/>
    <property type="match status" value="1"/>
</dbReference>
<dbReference type="InterPro" id="IPR043129">
    <property type="entry name" value="ATPase_NBD"/>
</dbReference>
<dbReference type="Proteomes" id="UP001500620">
    <property type="component" value="Unassembled WGS sequence"/>
</dbReference>
<dbReference type="PANTHER" id="PTHR42749:SF1">
    <property type="entry name" value="CELL SHAPE-DETERMINING PROTEIN MREB"/>
    <property type="match status" value="1"/>
</dbReference>
<reference evidence="8" key="1">
    <citation type="journal article" date="2019" name="Int. J. Syst. Evol. Microbiol.">
        <title>The Global Catalogue of Microorganisms (GCM) 10K type strain sequencing project: providing services to taxonomists for standard genome sequencing and annotation.</title>
        <authorList>
            <consortium name="The Broad Institute Genomics Platform"/>
            <consortium name="The Broad Institute Genome Sequencing Center for Infectious Disease"/>
            <person name="Wu L."/>
            <person name="Ma J."/>
        </authorList>
    </citation>
    <scope>NUCLEOTIDE SEQUENCE [LARGE SCALE GENOMIC DNA]</scope>
    <source>
        <strain evidence="8">JCM 17441</strain>
    </source>
</reference>
<dbReference type="RefSeq" id="WP_345119830.1">
    <property type="nucleotide sequence ID" value="NZ_BAABAT010000001.1"/>
</dbReference>
<comment type="caution">
    <text evidence="7">The sequence shown here is derived from an EMBL/GenBank/DDBJ whole genome shotgun (WGS) entry which is preliminary data.</text>
</comment>
<evidence type="ECO:0000256" key="2">
    <source>
        <dbReference type="ARBA" id="ARBA00022741"/>
    </source>
</evidence>
<dbReference type="PROSITE" id="PS01036">
    <property type="entry name" value="HSP70_3"/>
    <property type="match status" value="1"/>
</dbReference>
<keyword evidence="6" id="KW-1133">Transmembrane helix</keyword>
<evidence type="ECO:0000313" key="7">
    <source>
        <dbReference type="EMBL" id="GAA4243012.1"/>
    </source>
</evidence>
<dbReference type="PANTHER" id="PTHR42749">
    <property type="entry name" value="CELL SHAPE-DETERMINING PROTEIN MREB"/>
    <property type="match status" value="1"/>
</dbReference>
<dbReference type="EMBL" id="BAABAT010000001">
    <property type="protein sequence ID" value="GAA4243012.1"/>
    <property type="molecule type" value="Genomic_DNA"/>
</dbReference>
<comment type="similarity">
    <text evidence="1">Belongs to the heat shock protein 70 family.</text>
</comment>
<evidence type="ECO:0008006" key="9">
    <source>
        <dbReference type="Google" id="ProtNLM"/>
    </source>
</evidence>
<keyword evidence="4" id="KW-0346">Stress response</keyword>
<evidence type="ECO:0000256" key="1">
    <source>
        <dbReference type="ARBA" id="ARBA00007381"/>
    </source>
</evidence>
<evidence type="ECO:0000313" key="8">
    <source>
        <dbReference type="Proteomes" id="UP001500620"/>
    </source>
</evidence>
<dbReference type="PRINTS" id="PR00301">
    <property type="entry name" value="HEATSHOCK70"/>
</dbReference>